<evidence type="ECO:0000256" key="1">
    <source>
        <dbReference type="SAM" id="SignalP"/>
    </source>
</evidence>
<dbReference type="PROSITE" id="PS51257">
    <property type="entry name" value="PROKAR_LIPOPROTEIN"/>
    <property type="match status" value="1"/>
</dbReference>
<dbReference type="NCBIfam" id="NF007824">
    <property type="entry name" value="PRK10533.1"/>
    <property type="match status" value="1"/>
</dbReference>
<keyword evidence="1" id="KW-0732">Signal</keyword>
<accession>A0ABS5YEG9</accession>
<gene>
    <name evidence="3" type="ORF">JZM24_16785</name>
</gene>
<evidence type="ECO:0000313" key="4">
    <source>
        <dbReference type="Proteomes" id="UP000811282"/>
    </source>
</evidence>
<name>A0ABS5YEG9_9GAMM</name>
<evidence type="ECO:0000259" key="2">
    <source>
        <dbReference type="Pfam" id="PF12883"/>
    </source>
</evidence>
<keyword evidence="4" id="KW-1185">Reference proteome</keyword>
<dbReference type="Proteomes" id="UP000811282">
    <property type="component" value="Unassembled WGS sequence"/>
</dbReference>
<evidence type="ECO:0000313" key="3">
    <source>
        <dbReference type="EMBL" id="MBT9433348.1"/>
    </source>
</evidence>
<feature type="domain" description="DUF3828" evidence="2">
    <location>
        <begin position="40"/>
        <end position="165"/>
    </location>
</feature>
<dbReference type="Pfam" id="PF12883">
    <property type="entry name" value="DUF3828"/>
    <property type="match status" value="1"/>
</dbReference>
<feature type="chain" id="PRO_5046425869" evidence="1">
    <location>
        <begin position="20"/>
        <end position="183"/>
    </location>
</feature>
<protein>
    <submittedName>
        <fullName evidence="3">Lipoprotein</fullName>
    </submittedName>
</protein>
<organism evidence="3 4">
    <name type="scientific">Candidatus Sodalis endolongispinus</name>
    <dbReference type="NCBI Taxonomy" id="2812662"/>
    <lineage>
        <taxon>Bacteria</taxon>
        <taxon>Pseudomonadati</taxon>
        <taxon>Pseudomonadota</taxon>
        <taxon>Gammaproteobacteria</taxon>
        <taxon>Enterobacterales</taxon>
        <taxon>Bruguierivoracaceae</taxon>
        <taxon>Sodalis</taxon>
    </lineage>
</organism>
<sequence>MKKTSLVLLPLMLTLSACSTVKPAYDDVGSRSAPCVQGGPDSVAQQFYDLRLQPGNQGKPDTATLARYRPYLSTALYHSLAEEGRSAQKLARLPAMDIFSGDSLGPTTADVHSSSRIPNTDAKNIPLRVAMSRHQNGDRPDVAWQVEVLMIREGTCWVVDDVRYLGAAPPATAGTLRQTLELR</sequence>
<proteinExistence type="predicted"/>
<dbReference type="EMBL" id="JAFJYC010000002">
    <property type="protein sequence ID" value="MBT9433348.1"/>
    <property type="molecule type" value="Genomic_DNA"/>
</dbReference>
<dbReference type="RefSeq" id="WP_215671092.1">
    <property type="nucleotide sequence ID" value="NZ_JAFJYC010000002.1"/>
</dbReference>
<feature type="signal peptide" evidence="1">
    <location>
        <begin position="1"/>
        <end position="19"/>
    </location>
</feature>
<keyword evidence="3" id="KW-0449">Lipoprotein</keyword>
<dbReference type="InterPro" id="IPR024289">
    <property type="entry name" value="DUF3828"/>
</dbReference>
<reference evidence="3 4" key="1">
    <citation type="journal article" date="2021" name="Genome Biol. Evol.">
        <title>The evolution of interdependence in a four-way mealybug symbiosis.</title>
        <authorList>
            <person name="Garber A.I."/>
            <person name="Kupper M."/>
            <person name="Laetsch D.R."/>
            <person name="Weldon S.R."/>
            <person name="Ladinsky M.S."/>
            <person name="Bjorkman P.J."/>
            <person name="McCutcheon J.P."/>
        </authorList>
    </citation>
    <scope>NUCLEOTIDE SEQUENCE [LARGE SCALE GENOMIC DNA]</scope>
    <source>
        <strain evidence="3">SOD</strain>
    </source>
</reference>
<comment type="caution">
    <text evidence="3">The sequence shown here is derived from an EMBL/GenBank/DDBJ whole genome shotgun (WGS) entry which is preliminary data.</text>
</comment>